<keyword evidence="4" id="KW-1185">Reference proteome</keyword>
<keyword evidence="3" id="KW-0969">Cilium</keyword>
<dbReference type="STRING" id="640948.SAMN05216238_1024"/>
<evidence type="ECO:0000313" key="3">
    <source>
        <dbReference type="EMBL" id="SFD50689.1"/>
    </source>
</evidence>
<protein>
    <submittedName>
        <fullName evidence="3">C-di-GMP-binding flagellar brake protein YcgR, contains PilZNR and PilZ domains</fullName>
    </submittedName>
</protein>
<proteinExistence type="predicted"/>
<accession>A0A1I1SW18</accession>
<keyword evidence="3" id="KW-0966">Cell projection</keyword>
<dbReference type="GO" id="GO:0035438">
    <property type="term" value="F:cyclic-di-GMP binding"/>
    <property type="evidence" value="ECO:0007669"/>
    <property type="project" value="InterPro"/>
</dbReference>
<feature type="domain" description="Type III secretion system flagellar brake protein YcgR PilZN" evidence="2">
    <location>
        <begin position="2"/>
        <end position="90"/>
    </location>
</feature>
<dbReference type="Pfam" id="PF12945">
    <property type="entry name" value="PilZNR"/>
    <property type="match status" value="1"/>
</dbReference>
<dbReference type="Gene3D" id="2.40.10.220">
    <property type="entry name" value="predicted glycosyltransferase like domains"/>
    <property type="match status" value="1"/>
</dbReference>
<organism evidence="3 4">
    <name type="scientific">Lentibacillus persicus</name>
    <dbReference type="NCBI Taxonomy" id="640948"/>
    <lineage>
        <taxon>Bacteria</taxon>
        <taxon>Bacillati</taxon>
        <taxon>Bacillota</taxon>
        <taxon>Bacilli</taxon>
        <taxon>Bacillales</taxon>
        <taxon>Bacillaceae</taxon>
        <taxon>Lentibacillus</taxon>
    </lineage>
</organism>
<dbReference type="RefSeq" id="WP_177183333.1">
    <property type="nucleotide sequence ID" value="NZ_FOMR01000002.1"/>
</dbReference>
<dbReference type="EMBL" id="FOMR01000002">
    <property type="protein sequence ID" value="SFD50689.1"/>
    <property type="molecule type" value="Genomic_DNA"/>
</dbReference>
<evidence type="ECO:0000259" key="2">
    <source>
        <dbReference type="Pfam" id="PF12945"/>
    </source>
</evidence>
<name>A0A1I1SW18_9BACI</name>
<gene>
    <name evidence="3" type="ORF">SAMN05216238_1024</name>
</gene>
<feature type="domain" description="PilZ" evidence="1">
    <location>
        <begin position="99"/>
        <end position="201"/>
    </location>
</feature>
<sequence length="215" mass="24382">MKIGTVLKLEKIEPETGYSNTYRSKIIEKEGQYLFIDLLNDNKTNKTTIFPKGTPFKISYVGRDQSVHLFNTKILRLAKGELPAIVIELPSEEKITTIQRRRFVRIDTAVDVAIHSSDISFTTVTVDVSGGGVSIILPPSYTFEIAENVEIWMVLHMQSGEINYISAKGEVVRIDDNESLRKASLKFLSISKNDQQAIIRYGFEKQLEARKKELL</sequence>
<reference evidence="4" key="1">
    <citation type="submission" date="2016-10" db="EMBL/GenBank/DDBJ databases">
        <authorList>
            <person name="Varghese N."/>
            <person name="Submissions S."/>
        </authorList>
    </citation>
    <scope>NUCLEOTIDE SEQUENCE [LARGE SCALE GENOMIC DNA]</scope>
    <source>
        <strain evidence="4">DSM 22530</strain>
    </source>
</reference>
<dbReference type="InterPro" id="IPR009926">
    <property type="entry name" value="T3SS_YcgR_PilZN"/>
</dbReference>
<dbReference type="AlphaFoldDB" id="A0A1I1SW18"/>
<keyword evidence="3" id="KW-0282">Flagellum</keyword>
<evidence type="ECO:0000313" key="4">
    <source>
        <dbReference type="Proteomes" id="UP000199474"/>
    </source>
</evidence>
<dbReference type="InterPro" id="IPR009875">
    <property type="entry name" value="PilZ_domain"/>
</dbReference>
<dbReference type="SUPFAM" id="SSF141371">
    <property type="entry name" value="PilZ domain-like"/>
    <property type="match status" value="1"/>
</dbReference>
<dbReference type="Proteomes" id="UP000199474">
    <property type="component" value="Unassembled WGS sequence"/>
</dbReference>
<dbReference type="Pfam" id="PF07238">
    <property type="entry name" value="PilZ"/>
    <property type="match status" value="1"/>
</dbReference>
<evidence type="ECO:0000259" key="1">
    <source>
        <dbReference type="Pfam" id="PF07238"/>
    </source>
</evidence>